<dbReference type="Pfam" id="PF01926">
    <property type="entry name" value="MMR_HSR1"/>
    <property type="match status" value="1"/>
</dbReference>
<evidence type="ECO:0000313" key="4">
    <source>
        <dbReference type="Proteomes" id="UP001500655"/>
    </source>
</evidence>
<sequence length="606" mass="63621">MRLGRRADADADLAALPERVEALGRFVAAVDDVVPADSPVAADVAAARGVVDRAGQRLALSREHTVVALAGGTGSGKSSLFNALTGHDFSPVGLIRPTTGEPYACVWGAGDASALLDWLGVPTGRRYRRESALDGSDPQLSALGGLVLLDLPDFDSVEEAHRVEVDRLLELVDLMVWVLDPQKYADRVVHTRYLAPLRHHRDVMTVLLHQADRLTPADLDRCLADLTRLLDADGLTGVPVLATSVADAGPAAGNGLTPGDRLTSGDGLTFGDGLTAGNRRVGAPSLAGLRERLAEVVAARRAALRRLAGDVDHAVAELAGLVAADAPDVSVDDRTHRQVVAALAEAAGVPAAAGAVRRGYRHRAHAVTGQPLVRWVRHFRRDPLRRLRLGTPSTGEPAGPVDESPVLVTGPTALPEPSGLPAASPATSAAVGLALRTVGERAGAGLPDPWPQAALAAARSRRDELAAALDIAVARTDLGVPGKRWWWRVIGLFQWLATAAIVAGVLWLLVRYALFAIALPEPPMPEVGRLPLPTALLIGGVLGAVVFSFVARLLVRAAAARAARRASARLTRAVTAVADEYVVGPVTDLLRRYGDARAALRAAGRR</sequence>
<evidence type="ECO:0000259" key="2">
    <source>
        <dbReference type="Pfam" id="PF01926"/>
    </source>
</evidence>
<feature type="transmembrane region" description="Helical" evidence="1">
    <location>
        <begin position="530"/>
        <end position="555"/>
    </location>
</feature>
<feature type="transmembrane region" description="Helical" evidence="1">
    <location>
        <begin position="485"/>
        <end position="510"/>
    </location>
</feature>
<evidence type="ECO:0000313" key="3">
    <source>
        <dbReference type="EMBL" id="GAA1756756.1"/>
    </source>
</evidence>
<feature type="domain" description="G" evidence="2">
    <location>
        <begin position="67"/>
        <end position="186"/>
    </location>
</feature>
<comment type="caution">
    <text evidence="3">The sequence shown here is derived from an EMBL/GenBank/DDBJ whole genome shotgun (WGS) entry which is preliminary data.</text>
</comment>
<dbReference type="InterPro" id="IPR027417">
    <property type="entry name" value="P-loop_NTPase"/>
</dbReference>
<dbReference type="SUPFAM" id="SSF52540">
    <property type="entry name" value="P-loop containing nucleoside triphosphate hydrolases"/>
    <property type="match status" value="1"/>
</dbReference>
<dbReference type="PANTHER" id="PTHR42698:SF1">
    <property type="entry name" value="GTPASE ERA, MITOCHONDRIAL"/>
    <property type="match status" value="1"/>
</dbReference>
<keyword evidence="1" id="KW-0472">Membrane</keyword>
<dbReference type="EMBL" id="BAAALS010000013">
    <property type="protein sequence ID" value="GAA1756756.1"/>
    <property type="molecule type" value="Genomic_DNA"/>
</dbReference>
<dbReference type="Gene3D" id="3.40.50.300">
    <property type="entry name" value="P-loop containing nucleotide triphosphate hydrolases"/>
    <property type="match status" value="1"/>
</dbReference>
<keyword evidence="1" id="KW-0812">Transmembrane</keyword>
<keyword evidence="1" id="KW-1133">Transmembrane helix</keyword>
<organism evidence="3 4">
    <name type="scientific">Luedemannella helvata</name>
    <dbReference type="NCBI Taxonomy" id="349315"/>
    <lineage>
        <taxon>Bacteria</taxon>
        <taxon>Bacillati</taxon>
        <taxon>Actinomycetota</taxon>
        <taxon>Actinomycetes</taxon>
        <taxon>Micromonosporales</taxon>
        <taxon>Micromonosporaceae</taxon>
        <taxon>Luedemannella</taxon>
    </lineage>
</organism>
<keyword evidence="4" id="KW-1185">Reference proteome</keyword>
<dbReference type="InterPro" id="IPR006073">
    <property type="entry name" value="GTP-bd"/>
</dbReference>
<evidence type="ECO:0000256" key="1">
    <source>
        <dbReference type="SAM" id="Phobius"/>
    </source>
</evidence>
<protein>
    <submittedName>
        <fullName evidence="3">50S ribosome-binding GTPase</fullName>
    </submittedName>
</protein>
<dbReference type="Proteomes" id="UP001500655">
    <property type="component" value="Unassembled WGS sequence"/>
</dbReference>
<proteinExistence type="predicted"/>
<reference evidence="4" key="1">
    <citation type="journal article" date="2019" name="Int. J. Syst. Evol. Microbiol.">
        <title>The Global Catalogue of Microorganisms (GCM) 10K type strain sequencing project: providing services to taxonomists for standard genome sequencing and annotation.</title>
        <authorList>
            <consortium name="The Broad Institute Genomics Platform"/>
            <consortium name="The Broad Institute Genome Sequencing Center for Infectious Disease"/>
            <person name="Wu L."/>
            <person name="Ma J."/>
        </authorList>
    </citation>
    <scope>NUCLEOTIDE SEQUENCE [LARGE SCALE GENOMIC DNA]</scope>
    <source>
        <strain evidence="4">JCM 13249</strain>
    </source>
</reference>
<dbReference type="PANTHER" id="PTHR42698">
    <property type="entry name" value="GTPASE ERA"/>
    <property type="match status" value="1"/>
</dbReference>
<dbReference type="InterPro" id="IPR005662">
    <property type="entry name" value="GTPase_Era-like"/>
</dbReference>
<accession>A0ABP4WKG9</accession>
<dbReference type="RefSeq" id="WP_344081853.1">
    <property type="nucleotide sequence ID" value="NZ_BAAALS010000013.1"/>
</dbReference>
<name>A0ABP4WKG9_9ACTN</name>
<gene>
    <name evidence="3" type="ORF">GCM10009681_29870</name>
</gene>